<evidence type="ECO:0000313" key="3">
    <source>
        <dbReference type="Proteomes" id="UP000318453"/>
    </source>
</evidence>
<feature type="domain" description="Hfq-related" evidence="1">
    <location>
        <begin position="8"/>
        <end position="68"/>
    </location>
</feature>
<dbReference type="SUPFAM" id="SSF50182">
    <property type="entry name" value="Sm-like ribonucleoproteins"/>
    <property type="match status" value="1"/>
</dbReference>
<reference evidence="2" key="1">
    <citation type="submission" date="2019-08" db="EMBL/GenBank/DDBJ databases">
        <title>Carotenoids and Carotenoid Binding Proteins in the Halophilic Cyanobacterium Euhalothece sp. ZM00.</title>
        <authorList>
            <person name="Cho S.M."/>
            <person name="Song J.Y."/>
            <person name="Park Y.-I."/>
        </authorList>
    </citation>
    <scope>NUCLEOTIDE SEQUENCE [LARGE SCALE GENOMIC DNA]</scope>
    <source>
        <strain evidence="2">Z-M001</strain>
    </source>
</reference>
<dbReference type="OrthoDB" id="573534at2"/>
<dbReference type="Gene3D" id="2.30.30.100">
    <property type="match status" value="1"/>
</dbReference>
<gene>
    <name evidence="2" type="ORF">FRE64_07310</name>
</gene>
<evidence type="ECO:0000259" key="1">
    <source>
        <dbReference type="Pfam" id="PF21979"/>
    </source>
</evidence>
<dbReference type="EMBL" id="CP042326">
    <property type="protein sequence ID" value="QDZ39764.1"/>
    <property type="molecule type" value="Genomic_DNA"/>
</dbReference>
<dbReference type="AlphaFoldDB" id="A0A5B8NL53"/>
<name>A0A5B8NL53_9CHRO</name>
<sequence length="70" mass="8232">MTEFDTGLPSIRMIQNLIKEEKDVEIKLLSEDLIVGRVLWQDQHCLCLVDHYDQSTLVWRQCIAYLKPKA</sequence>
<dbReference type="RefSeq" id="WP_146295361.1">
    <property type="nucleotide sequence ID" value="NZ_CP042326.1"/>
</dbReference>
<organism evidence="2 3">
    <name type="scientific">Euhalothece natronophila Z-M001</name>
    <dbReference type="NCBI Taxonomy" id="522448"/>
    <lineage>
        <taxon>Bacteria</taxon>
        <taxon>Bacillati</taxon>
        <taxon>Cyanobacteriota</taxon>
        <taxon>Cyanophyceae</taxon>
        <taxon>Oscillatoriophycideae</taxon>
        <taxon>Chroococcales</taxon>
        <taxon>Halothecacae</taxon>
        <taxon>Halothece cluster</taxon>
        <taxon>Euhalothece</taxon>
    </lineage>
</organism>
<keyword evidence="3" id="KW-1185">Reference proteome</keyword>
<dbReference type="KEGG" id="enn:FRE64_07310"/>
<dbReference type="InterPro" id="IPR010920">
    <property type="entry name" value="LSM_dom_sf"/>
</dbReference>
<evidence type="ECO:0000313" key="2">
    <source>
        <dbReference type="EMBL" id="QDZ39764.1"/>
    </source>
</evidence>
<protein>
    <submittedName>
        <fullName evidence="2">RNA-binding protein hfq</fullName>
    </submittedName>
</protein>
<dbReference type="Pfam" id="PF21979">
    <property type="entry name" value="Hfq_1"/>
    <property type="match status" value="1"/>
</dbReference>
<dbReference type="NCBIfam" id="NF047718">
    <property type="entry name" value="Hfq_rel_Cyano"/>
    <property type="match status" value="1"/>
</dbReference>
<accession>A0A5B8NL53</accession>
<dbReference type="Proteomes" id="UP000318453">
    <property type="component" value="Chromosome"/>
</dbReference>
<dbReference type="InterPro" id="IPR053840">
    <property type="entry name" value="Hfq_1"/>
</dbReference>
<proteinExistence type="predicted"/>